<keyword evidence="1" id="KW-0472">Membrane</keyword>
<dbReference type="EMBL" id="KQ418549">
    <property type="protein sequence ID" value="KOF86911.1"/>
    <property type="molecule type" value="Genomic_DNA"/>
</dbReference>
<evidence type="ECO:0000313" key="2">
    <source>
        <dbReference type="EMBL" id="KOF86911.1"/>
    </source>
</evidence>
<feature type="transmembrane region" description="Helical" evidence="1">
    <location>
        <begin position="78"/>
        <end position="97"/>
    </location>
</feature>
<accession>A0A0L8HC87</accession>
<keyword evidence="1" id="KW-1133">Transmembrane helix</keyword>
<protein>
    <submittedName>
        <fullName evidence="2">Uncharacterized protein</fullName>
    </submittedName>
</protein>
<feature type="transmembrane region" description="Helical" evidence="1">
    <location>
        <begin position="36"/>
        <end position="57"/>
    </location>
</feature>
<name>A0A0L8HC87_OCTBM</name>
<reference evidence="2" key="1">
    <citation type="submission" date="2015-07" db="EMBL/GenBank/DDBJ databases">
        <title>MeaNS - Measles Nucleotide Surveillance Program.</title>
        <authorList>
            <person name="Tran T."/>
            <person name="Druce J."/>
        </authorList>
    </citation>
    <scope>NUCLEOTIDE SEQUENCE</scope>
    <source>
        <strain evidence="2">UCB-OBI-ISO-001</strain>
        <tissue evidence="2">Gonad</tissue>
    </source>
</reference>
<evidence type="ECO:0000256" key="1">
    <source>
        <dbReference type="SAM" id="Phobius"/>
    </source>
</evidence>
<organism evidence="2">
    <name type="scientific">Octopus bimaculoides</name>
    <name type="common">California two-spotted octopus</name>
    <dbReference type="NCBI Taxonomy" id="37653"/>
    <lineage>
        <taxon>Eukaryota</taxon>
        <taxon>Metazoa</taxon>
        <taxon>Spiralia</taxon>
        <taxon>Lophotrochozoa</taxon>
        <taxon>Mollusca</taxon>
        <taxon>Cephalopoda</taxon>
        <taxon>Coleoidea</taxon>
        <taxon>Octopodiformes</taxon>
        <taxon>Octopoda</taxon>
        <taxon>Incirrata</taxon>
        <taxon>Octopodidae</taxon>
        <taxon>Octopus</taxon>
    </lineage>
</organism>
<gene>
    <name evidence="2" type="ORF">OCBIM_22017816mg</name>
</gene>
<proteinExistence type="predicted"/>
<keyword evidence="1" id="KW-0812">Transmembrane</keyword>
<sequence>MKKIYSNCTLLCNKVNYSNKIGGLQNGDISSRDIFLYYYLFISNASFVAILCCQNVIQCAMLLKVISKTQITLGMLMDKLHVCGYALCYICTHYFYIYSKTKI</sequence>
<dbReference type="AlphaFoldDB" id="A0A0L8HC87"/>